<evidence type="ECO:0000313" key="4">
    <source>
        <dbReference type="Proteomes" id="UP000028488"/>
    </source>
</evidence>
<feature type="compositionally biased region" description="Polar residues" evidence="2">
    <location>
        <begin position="207"/>
        <end position="224"/>
    </location>
</feature>
<dbReference type="GO" id="GO:0017057">
    <property type="term" value="F:6-phosphogluconolactonase activity"/>
    <property type="evidence" value="ECO:0007669"/>
    <property type="project" value="TreeGrafter"/>
</dbReference>
<dbReference type="AlphaFoldDB" id="A0A076EXI3"/>
<dbReference type="InterPro" id="IPR019405">
    <property type="entry name" value="Lactonase_7-beta_prop"/>
</dbReference>
<dbReference type="EMBL" id="CP008947">
    <property type="protein sequence ID" value="AII08059.1"/>
    <property type="molecule type" value="Genomic_DNA"/>
</dbReference>
<evidence type="ECO:0008006" key="5">
    <source>
        <dbReference type="Google" id="ProtNLM"/>
    </source>
</evidence>
<dbReference type="SUPFAM" id="SSF50974">
    <property type="entry name" value="Nitrous oxide reductase, N-terminal domain"/>
    <property type="match status" value="1"/>
</dbReference>
<dbReference type="Proteomes" id="UP000028488">
    <property type="component" value="Chromosome"/>
</dbReference>
<dbReference type="InterPro" id="IPR015943">
    <property type="entry name" value="WD40/YVTN_repeat-like_dom_sf"/>
</dbReference>
<dbReference type="InterPro" id="IPR050282">
    <property type="entry name" value="Cycloisomerase_2"/>
</dbReference>
<proteinExistence type="inferred from homology"/>
<sequence>MVPQFLLVGGTASGNVAVMSMEPDGGLRQVDGSPFPVGAGVLSLAVAPRGRIVYVTQAGARKVTGYRIDDRGALHPIPGADVVTDGVPVTSVLSPDGSLLFVAVGGLPGHISSYSVAASGALTPIASTIVAGTSAIPMVTVDPNGRYLRFVSAVDGSISSFAIGPGGALTALGSPVPGGVLPVNPGTTPDGRFIYVSNEQGSNVSGYSIGSDGRMTSTPGSPYSTGGMPHGAEITGDGRRLYIPEVSGGRVSGFSIGADGALTPLAGSPYPAPPGTGPGRVLLSDDERHLYAADVLTTTVTSKVHTFDVRPDGSLTPSVLPSVDTGTVVADGPVLVKTP</sequence>
<organism evidence="3 4">
    <name type="scientific">Rhodococcus opacus</name>
    <name type="common">Nocardia opaca</name>
    <dbReference type="NCBI Taxonomy" id="37919"/>
    <lineage>
        <taxon>Bacteria</taxon>
        <taxon>Bacillati</taxon>
        <taxon>Actinomycetota</taxon>
        <taxon>Actinomycetes</taxon>
        <taxon>Mycobacteriales</taxon>
        <taxon>Nocardiaceae</taxon>
        <taxon>Rhodococcus</taxon>
    </lineage>
</organism>
<dbReference type="PANTHER" id="PTHR30344">
    <property type="entry name" value="6-PHOSPHOGLUCONOLACTONASE-RELATED"/>
    <property type="match status" value="1"/>
</dbReference>
<dbReference type="InterPro" id="IPR011045">
    <property type="entry name" value="N2O_reductase_N"/>
</dbReference>
<gene>
    <name evidence="3" type="ORF">EP51_26900</name>
</gene>
<comment type="similarity">
    <text evidence="1">Belongs to the cycloisomerase 2 family.</text>
</comment>
<name>A0A076EXI3_RHOOP</name>
<evidence type="ECO:0000256" key="1">
    <source>
        <dbReference type="ARBA" id="ARBA00005564"/>
    </source>
</evidence>
<dbReference type="eggNOG" id="COG2706">
    <property type="taxonomic scope" value="Bacteria"/>
</dbReference>
<reference evidence="3 4" key="1">
    <citation type="submission" date="2014-07" db="EMBL/GenBank/DDBJ databases">
        <title>Genome Sequence of Rhodococcus opacus Strain R7, a Biodegrader of Mono- and Polycyclic Aromatic Hydrocarbons.</title>
        <authorList>
            <person name="Di Gennaro P."/>
            <person name="Zampolli J."/>
            <person name="Presti I."/>
            <person name="Cappelletti M."/>
            <person name="D'Ursi P."/>
            <person name="Orro A."/>
            <person name="Mezzelani A."/>
            <person name="Milanesi L."/>
        </authorList>
    </citation>
    <scope>NUCLEOTIDE SEQUENCE [LARGE SCALE GENOMIC DNA]</scope>
    <source>
        <strain evidence="3 4">R7</strain>
    </source>
</reference>
<evidence type="ECO:0000256" key="2">
    <source>
        <dbReference type="SAM" id="MobiDB-lite"/>
    </source>
</evidence>
<dbReference type="SUPFAM" id="SSF50956">
    <property type="entry name" value="Thermostable phytase (3-phytase)"/>
    <property type="match status" value="1"/>
</dbReference>
<dbReference type="PANTHER" id="PTHR30344:SF1">
    <property type="entry name" value="6-PHOSPHOGLUCONOLACTONASE"/>
    <property type="match status" value="1"/>
</dbReference>
<evidence type="ECO:0000313" key="3">
    <source>
        <dbReference type="EMBL" id="AII08059.1"/>
    </source>
</evidence>
<dbReference type="Gene3D" id="2.130.10.10">
    <property type="entry name" value="YVTN repeat-like/Quinoprotein amine dehydrogenase"/>
    <property type="match status" value="2"/>
</dbReference>
<accession>A0A076EXI3</accession>
<protein>
    <recommendedName>
        <fullName evidence="5">3-carboxymuconate cyclase</fullName>
    </recommendedName>
</protein>
<feature type="region of interest" description="Disordered" evidence="2">
    <location>
        <begin position="207"/>
        <end position="227"/>
    </location>
</feature>
<dbReference type="Pfam" id="PF10282">
    <property type="entry name" value="Lactonase"/>
    <property type="match status" value="1"/>
</dbReference>